<evidence type="ECO:0000256" key="4">
    <source>
        <dbReference type="ARBA" id="ARBA00023062"/>
    </source>
</evidence>
<comment type="function">
    <text evidence="5">Converts proline to delta-1-pyrroline-5-carboxylate.</text>
</comment>
<proteinExistence type="inferred from homology"/>
<protein>
    <recommendedName>
        <fullName evidence="2 5">Proline dehydrogenase</fullName>
        <ecNumber evidence="2 5">1.5.5.2</ecNumber>
    </recommendedName>
</protein>
<keyword evidence="5" id="KW-0285">Flavoprotein</keyword>
<dbReference type="EC" id="1.5.5.2" evidence="2 5"/>
<dbReference type="GO" id="GO:0005739">
    <property type="term" value="C:mitochondrion"/>
    <property type="evidence" value="ECO:0007669"/>
    <property type="project" value="TreeGrafter"/>
</dbReference>
<evidence type="ECO:0000256" key="1">
    <source>
        <dbReference type="ARBA" id="ARBA00005869"/>
    </source>
</evidence>
<organism evidence="7 8">
    <name type="scientific">Phialemonium atrogriseum</name>
    <dbReference type="NCBI Taxonomy" id="1093897"/>
    <lineage>
        <taxon>Eukaryota</taxon>
        <taxon>Fungi</taxon>
        <taxon>Dikarya</taxon>
        <taxon>Ascomycota</taxon>
        <taxon>Pezizomycotina</taxon>
        <taxon>Sordariomycetes</taxon>
        <taxon>Sordariomycetidae</taxon>
        <taxon>Cephalothecales</taxon>
        <taxon>Cephalothecaceae</taxon>
        <taxon>Phialemonium</taxon>
    </lineage>
</organism>
<dbReference type="Proteomes" id="UP001244011">
    <property type="component" value="Unassembled WGS sequence"/>
</dbReference>
<comment type="caution">
    <text evidence="7">The sequence shown here is derived from an EMBL/GenBank/DDBJ whole genome shotgun (WGS) entry which is preliminary data.</text>
</comment>
<sequence>MTTEPSIKESSRPSQAQIDELRRNSRLAIPAPLRIPLASTLSFVIGLGLGTTQGSKMTGLRFRAEHAHKLPTTTTGWFLYHKSKNYHVAFGGLREGLRMGTKICFWTTTMFSIEHMFDTYRGQTDLVNTVLACVSVAGGFSLWTSAELPPSDMKRPGPLAMLPLTTIIRSLVTTTISSSPLLLPPSLAIMTVLAHTTNPFLNPDRNPALKFILKKTFYAQFCAGEQAAEVHHTIDSLKNIGFSGVILGYAKEVVLSEDQTKNLASCGQGAAAEECIRAEISSWARGTMETVLLVAPGDFVALKFTGAGRQALFDLAHRHPPTEALADAIDSVCRLAAARGVRLLFDAEQQAVQAGIDDWTLEYMRKYNTGGKAVVYGTYQAYLKATPTTLAHHLAAALEEGFALGVKLVRGAYLGSDPRHVIHDTKADTDAAYDGITEALLRRRWVWPFAEPTNNAGAVVLFPDVSLVLASHNRTSVRKACDILRGGRCEPGTEVSFAQLQGMADEVSCELVSGSKAPADVAAGDGAEAALRRDQDLKAYKYLVWGSTGECMKYLLRRAHENREAVQRTRSGRDAMRVELWRRVKSVFGIGA</sequence>
<dbReference type="RefSeq" id="XP_060279363.1">
    <property type="nucleotide sequence ID" value="XM_060432564.1"/>
</dbReference>
<evidence type="ECO:0000313" key="7">
    <source>
        <dbReference type="EMBL" id="KAK1763150.1"/>
    </source>
</evidence>
<reference evidence="7" key="1">
    <citation type="submission" date="2023-06" db="EMBL/GenBank/DDBJ databases">
        <title>Genome-scale phylogeny and comparative genomics of the fungal order Sordariales.</title>
        <authorList>
            <consortium name="Lawrence Berkeley National Laboratory"/>
            <person name="Hensen N."/>
            <person name="Bonometti L."/>
            <person name="Westerberg I."/>
            <person name="Brannstrom I.O."/>
            <person name="Guillou S."/>
            <person name="Cros-Aarteil S."/>
            <person name="Calhoun S."/>
            <person name="Haridas S."/>
            <person name="Kuo A."/>
            <person name="Mondo S."/>
            <person name="Pangilinan J."/>
            <person name="Riley R."/>
            <person name="Labutti K."/>
            <person name="Andreopoulos B."/>
            <person name="Lipzen A."/>
            <person name="Chen C."/>
            <person name="Yanf M."/>
            <person name="Daum C."/>
            <person name="Ng V."/>
            <person name="Clum A."/>
            <person name="Steindorff A."/>
            <person name="Ohm R."/>
            <person name="Martin F."/>
            <person name="Silar P."/>
            <person name="Natvig D."/>
            <person name="Lalanne C."/>
            <person name="Gautier V."/>
            <person name="Ament-Velasquez S.L."/>
            <person name="Kruys A."/>
            <person name="Hutchinson M.I."/>
            <person name="Powell A.J."/>
            <person name="Barry K."/>
            <person name="Miller A.N."/>
            <person name="Grigoriev I.V."/>
            <person name="Debuchy R."/>
            <person name="Gladieux P."/>
            <person name="Thoren M.H."/>
            <person name="Johannesson H."/>
        </authorList>
    </citation>
    <scope>NUCLEOTIDE SEQUENCE</scope>
    <source>
        <strain evidence="7">8032-3</strain>
    </source>
</reference>
<evidence type="ECO:0000256" key="5">
    <source>
        <dbReference type="RuleBase" id="RU364054"/>
    </source>
</evidence>
<feature type="domain" description="Proline dehydrogenase" evidence="6">
    <location>
        <begin position="231"/>
        <end position="570"/>
    </location>
</feature>
<dbReference type="InterPro" id="IPR015659">
    <property type="entry name" value="Proline_oxidase"/>
</dbReference>
<accession>A0AAJ0BRY4</accession>
<keyword evidence="5" id="KW-0274">FAD</keyword>
<dbReference type="AlphaFoldDB" id="A0AAJ0BRY4"/>
<dbReference type="InterPro" id="IPR002872">
    <property type="entry name" value="Proline_DH_dom"/>
</dbReference>
<evidence type="ECO:0000256" key="3">
    <source>
        <dbReference type="ARBA" id="ARBA00023002"/>
    </source>
</evidence>
<keyword evidence="8" id="KW-1185">Reference proteome</keyword>
<comment type="similarity">
    <text evidence="1 5">Belongs to the proline oxidase family.</text>
</comment>
<gene>
    <name evidence="7" type="ORF">QBC33DRAFT_613923</name>
</gene>
<evidence type="ECO:0000256" key="2">
    <source>
        <dbReference type="ARBA" id="ARBA00012695"/>
    </source>
</evidence>
<dbReference type="InterPro" id="IPR029041">
    <property type="entry name" value="FAD-linked_oxidoreductase-like"/>
</dbReference>
<dbReference type="Pfam" id="PF01619">
    <property type="entry name" value="Pro_dh"/>
    <property type="match status" value="1"/>
</dbReference>
<evidence type="ECO:0000313" key="8">
    <source>
        <dbReference type="Proteomes" id="UP001244011"/>
    </source>
</evidence>
<dbReference type="GeneID" id="85315751"/>
<dbReference type="GO" id="GO:0004657">
    <property type="term" value="F:proline dehydrogenase activity"/>
    <property type="evidence" value="ECO:0007669"/>
    <property type="project" value="UniProtKB-EC"/>
</dbReference>
<evidence type="ECO:0000259" key="6">
    <source>
        <dbReference type="Pfam" id="PF01619"/>
    </source>
</evidence>
<keyword evidence="4 5" id="KW-0642">Proline metabolism</keyword>
<comment type="cofactor">
    <cofactor evidence="5">
        <name>FAD</name>
        <dbReference type="ChEBI" id="CHEBI:57692"/>
    </cofactor>
</comment>
<dbReference type="Gene3D" id="3.20.20.220">
    <property type="match status" value="1"/>
</dbReference>
<dbReference type="GO" id="GO:0010133">
    <property type="term" value="P:L-proline catabolic process to L-glutamate"/>
    <property type="evidence" value="ECO:0007669"/>
    <property type="project" value="TreeGrafter"/>
</dbReference>
<keyword evidence="3 5" id="KW-0560">Oxidoreductase</keyword>
<dbReference type="EMBL" id="MU839030">
    <property type="protein sequence ID" value="KAK1763150.1"/>
    <property type="molecule type" value="Genomic_DNA"/>
</dbReference>
<comment type="catalytic activity">
    <reaction evidence="5">
        <text>L-proline + a quinone = (S)-1-pyrroline-5-carboxylate + a quinol + H(+)</text>
        <dbReference type="Rhea" id="RHEA:23784"/>
        <dbReference type="ChEBI" id="CHEBI:15378"/>
        <dbReference type="ChEBI" id="CHEBI:17388"/>
        <dbReference type="ChEBI" id="CHEBI:24646"/>
        <dbReference type="ChEBI" id="CHEBI:60039"/>
        <dbReference type="ChEBI" id="CHEBI:132124"/>
        <dbReference type="EC" id="1.5.5.2"/>
    </reaction>
</comment>
<dbReference type="SUPFAM" id="SSF51730">
    <property type="entry name" value="FAD-linked oxidoreductase"/>
    <property type="match status" value="1"/>
</dbReference>
<dbReference type="PANTHER" id="PTHR13914:SF30">
    <property type="entry name" value="PROLINE DEHYDROGENASE"/>
    <property type="match status" value="1"/>
</dbReference>
<dbReference type="GO" id="GO:0071949">
    <property type="term" value="F:FAD binding"/>
    <property type="evidence" value="ECO:0007669"/>
    <property type="project" value="TreeGrafter"/>
</dbReference>
<dbReference type="PANTHER" id="PTHR13914">
    <property type="entry name" value="PROLINE OXIDASE"/>
    <property type="match status" value="1"/>
</dbReference>
<dbReference type="FunFam" id="3.20.20.220:FF:000013">
    <property type="entry name" value="Proline dehydrogenase"/>
    <property type="match status" value="1"/>
</dbReference>
<name>A0AAJ0BRY4_9PEZI</name>